<feature type="region of interest" description="Disordered" evidence="1">
    <location>
        <begin position="52"/>
        <end position="79"/>
    </location>
</feature>
<reference evidence="2 3" key="1">
    <citation type="journal article" date="2013" name="Genome Announc.">
        <title>Draft Genome Sequence of Pseudomonas fluorescens LMG 5329, a White Line-Inducing Principle-Producing Bioindicator for the Mushroom Pathogen Pseudomonas tolaasii.</title>
        <authorList>
            <person name="Ghequire M.G."/>
            <person name="Rokni-Zadeh H."/>
            <person name="Zarrineh P."/>
            <person name="De Mot R."/>
        </authorList>
    </citation>
    <scope>NUCLEOTIDE SEQUENCE [LARGE SCALE GENOMIC DNA]</scope>
    <source>
        <strain evidence="2 3">LMG 5329</strain>
    </source>
</reference>
<evidence type="ECO:0000313" key="2">
    <source>
        <dbReference type="EMBL" id="KGE69546.1"/>
    </source>
</evidence>
<proteinExistence type="predicted"/>
<dbReference type="Proteomes" id="UP000030060">
    <property type="component" value="Unassembled WGS sequence"/>
</dbReference>
<gene>
    <name evidence="2" type="ORF">K814_0102510</name>
</gene>
<name>A0A0A1Z926_PSEFL</name>
<evidence type="ECO:0000313" key="3">
    <source>
        <dbReference type="Proteomes" id="UP000030060"/>
    </source>
</evidence>
<accession>A0A0A1Z926</accession>
<dbReference type="AlphaFoldDB" id="A0A0A1Z926"/>
<evidence type="ECO:0000256" key="1">
    <source>
        <dbReference type="SAM" id="MobiDB-lite"/>
    </source>
</evidence>
<dbReference type="EMBL" id="ASGY01000021">
    <property type="protein sequence ID" value="KGE69546.1"/>
    <property type="molecule type" value="Genomic_DNA"/>
</dbReference>
<organism evidence="2 3">
    <name type="scientific">Pseudomonas fluorescens LMG 5329</name>
    <dbReference type="NCBI Taxonomy" id="1324332"/>
    <lineage>
        <taxon>Bacteria</taxon>
        <taxon>Pseudomonadati</taxon>
        <taxon>Pseudomonadota</taxon>
        <taxon>Gammaproteobacteria</taxon>
        <taxon>Pseudomonadales</taxon>
        <taxon>Pseudomonadaceae</taxon>
        <taxon>Pseudomonas</taxon>
    </lineage>
</organism>
<sequence length="79" mass="8396">MVVTPDKVAVEGPTGFLDSEPAFRLLRWVGAETWAGLVATVFPEFIARDGQERANGCGQGNKRRVGAARSAARTRPGAP</sequence>
<protein>
    <submittedName>
        <fullName evidence="2">Uncharacterized protein</fullName>
    </submittedName>
</protein>
<comment type="caution">
    <text evidence="2">The sequence shown here is derived from an EMBL/GenBank/DDBJ whole genome shotgun (WGS) entry which is preliminary data.</text>
</comment>